<keyword evidence="1" id="KW-0812">Transmembrane</keyword>
<reference evidence="2" key="2">
    <citation type="submission" date="2020-09" db="EMBL/GenBank/DDBJ databases">
        <authorList>
            <person name="Sun Q."/>
            <person name="Zhou Y."/>
        </authorList>
    </citation>
    <scope>NUCLEOTIDE SEQUENCE</scope>
    <source>
        <strain evidence="2">CGMCC 1.12160</strain>
    </source>
</reference>
<evidence type="ECO:0000256" key="1">
    <source>
        <dbReference type="SAM" id="Phobius"/>
    </source>
</evidence>
<reference evidence="2" key="1">
    <citation type="journal article" date="2014" name="Int. J. Syst. Evol. Microbiol.">
        <title>Complete genome sequence of Corynebacterium casei LMG S-19264T (=DSM 44701T), isolated from a smear-ripened cheese.</title>
        <authorList>
            <consortium name="US DOE Joint Genome Institute (JGI-PGF)"/>
            <person name="Walter F."/>
            <person name="Albersmeier A."/>
            <person name="Kalinowski J."/>
            <person name="Ruckert C."/>
        </authorList>
    </citation>
    <scope>NUCLEOTIDE SEQUENCE</scope>
    <source>
        <strain evidence="2">CGMCC 1.12160</strain>
    </source>
</reference>
<keyword evidence="1" id="KW-0472">Membrane</keyword>
<organism evidence="2 3">
    <name type="scientific">Ornithinimicrobium tianjinense</name>
    <dbReference type="NCBI Taxonomy" id="1195761"/>
    <lineage>
        <taxon>Bacteria</taxon>
        <taxon>Bacillati</taxon>
        <taxon>Actinomycetota</taxon>
        <taxon>Actinomycetes</taxon>
        <taxon>Micrococcales</taxon>
        <taxon>Ornithinimicrobiaceae</taxon>
        <taxon>Ornithinimicrobium</taxon>
    </lineage>
</organism>
<evidence type="ECO:0000313" key="2">
    <source>
        <dbReference type="EMBL" id="GGF38697.1"/>
    </source>
</evidence>
<proteinExistence type="predicted"/>
<keyword evidence="1" id="KW-1133">Transmembrane helix</keyword>
<keyword evidence="3" id="KW-1185">Reference proteome</keyword>
<name>A0A917BDU5_9MICO</name>
<accession>A0A917BDU5</accession>
<dbReference type="Proteomes" id="UP000605670">
    <property type="component" value="Unassembled WGS sequence"/>
</dbReference>
<feature type="transmembrane region" description="Helical" evidence="1">
    <location>
        <begin position="40"/>
        <end position="60"/>
    </location>
</feature>
<evidence type="ECO:0000313" key="3">
    <source>
        <dbReference type="Proteomes" id="UP000605670"/>
    </source>
</evidence>
<gene>
    <name evidence="2" type="ORF">GCM10011366_02850</name>
</gene>
<comment type="caution">
    <text evidence="2">The sequence shown here is derived from an EMBL/GenBank/DDBJ whole genome shotgun (WGS) entry which is preliminary data.</text>
</comment>
<sequence length="474" mass="48760">MSDPQITDLLDRAVHHAPAMHLDADDMLAAGRGRVRRRRATAAGALAGSLAVVAAVWGGLTGGSDLLGTREIQPATTVFEEGETFEATLFDGFQTVDDDQVGHSYDVRLSRTTADGAVTLVLSDGGAVVEEVQAESPVPGLEVFAGERLTVALWVEPEGVVASVPLVGPVDPGGPSDVRHTDVDGQQVAYAVWAGDVVPMPDAVRDVYLVGHDDVVTLSGRDLETAELRAGDEHAVVWSDPSVAVWGYAVTVTWVGLPPQTGLSQFVDGPAMLASSSWTSEDGTVGLSLLPDGAGRVETVDGGDLASTTLDGRAVVLTDTTGPTELTVRFGLGGTTYTVQDYSADLFTLDTADGTAASLQPRVEARDPALALVAHSGARLLEVGDGHLLAGPVVRDLAGGAVVLVTGGDPVPAVLTDLRVEVAGRWVTPVDVAQVLLADGRIATAASVAAAADEVTAVGRLVNGQVERWSPGAG</sequence>
<dbReference type="EMBL" id="BMEM01000001">
    <property type="protein sequence ID" value="GGF38697.1"/>
    <property type="molecule type" value="Genomic_DNA"/>
</dbReference>
<dbReference type="RefSeq" id="WP_188427829.1">
    <property type="nucleotide sequence ID" value="NZ_BAABKH010000010.1"/>
</dbReference>
<protein>
    <submittedName>
        <fullName evidence="2">Uncharacterized protein</fullName>
    </submittedName>
</protein>
<dbReference type="AlphaFoldDB" id="A0A917BDU5"/>